<dbReference type="OrthoDB" id="270728at2759"/>
<accession>A0A7L3LX44</accession>
<gene>
    <name evidence="3" type="primary">Flad1</name>
    <name evidence="3" type="ORF">TURVEL_R05058</name>
</gene>
<protein>
    <submittedName>
        <fullName evidence="3">FLAD1 synthase</fullName>
    </submittedName>
</protein>
<dbReference type="Gene3D" id="3.40.50.620">
    <property type="entry name" value="HUPs"/>
    <property type="match status" value="1"/>
</dbReference>
<keyword evidence="4" id="KW-1185">Reference proteome</keyword>
<dbReference type="Pfam" id="PF00994">
    <property type="entry name" value="MoCF_biosynth"/>
    <property type="match status" value="1"/>
</dbReference>
<dbReference type="InterPro" id="IPR001453">
    <property type="entry name" value="MoaB/Mog_dom"/>
</dbReference>
<dbReference type="InterPro" id="IPR050101">
    <property type="entry name" value="CinA"/>
</dbReference>
<feature type="domain" description="MoaB/Mog" evidence="2">
    <location>
        <begin position="2"/>
        <end position="159"/>
    </location>
</feature>
<dbReference type="GO" id="GO:0006796">
    <property type="term" value="P:phosphate-containing compound metabolic process"/>
    <property type="evidence" value="ECO:0007669"/>
    <property type="project" value="UniProtKB-ARBA"/>
</dbReference>
<name>A0A7L3LX44_9CHAR</name>
<dbReference type="Pfam" id="PF24102">
    <property type="entry name" value="FLAD1_M"/>
    <property type="match status" value="1"/>
</dbReference>
<dbReference type="Proteomes" id="UP000582182">
    <property type="component" value="Unassembled WGS sequence"/>
</dbReference>
<dbReference type="PANTHER" id="PTHR13939:SF0">
    <property type="entry name" value="NMN AMIDOHYDROLASE-LIKE PROTEIN YFAY"/>
    <property type="match status" value="1"/>
</dbReference>
<evidence type="ECO:0000259" key="2">
    <source>
        <dbReference type="SMART" id="SM00852"/>
    </source>
</evidence>
<dbReference type="PANTHER" id="PTHR13939">
    <property type="entry name" value="NICOTINAMIDE-NUCLEOTIDE AMIDOHYDROLASE PNCC"/>
    <property type="match status" value="1"/>
</dbReference>
<dbReference type="InterPro" id="IPR036425">
    <property type="entry name" value="MoaB/Mog-like_dom_sf"/>
</dbReference>
<evidence type="ECO:0000313" key="4">
    <source>
        <dbReference type="Proteomes" id="UP000582182"/>
    </source>
</evidence>
<dbReference type="CDD" id="cd00885">
    <property type="entry name" value="cinA"/>
    <property type="match status" value="1"/>
</dbReference>
<feature type="non-terminal residue" evidence="3">
    <location>
        <position position="1"/>
    </location>
</feature>
<sequence>FFQGQTQDTNSHFMCRRLRTLGVRVARVSVVPDEVDAIAREVASFSPRFTFVLTSGGIGPTHDDVTLEGVAKAFGEKVVPHPELVALVEEYFGVAKGGGEDRPEMKLARVPESSRLNYGTGGTFKYPLVSVHNVYIFPGIPQLLEKALDGLSHLFRSPQTYFHTRSIFLEADEILLAPILEETQMAFRGRVTLGSYPDWVSNYHRVKVTLDSECEKDLEEAGAFLMEKLPPGVVVPPVPDCVTSAATQVYELAESGSVLGQKVAAALRTIQEALDGYSLAQLCVGFNGGKDCTALLHLVHAAVER</sequence>
<dbReference type="AlphaFoldDB" id="A0A7L3LX44"/>
<dbReference type="SMART" id="SM00852">
    <property type="entry name" value="MoCF_biosynth"/>
    <property type="match status" value="1"/>
</dbReference>
<dbReference type="InterPro" id="IPR056596">
    <property type="entry name" value="FLAD1_M"/>
</dbReference>
<dbReference type="SUPFAM" id="SSF52402">
    <property type="entry name" value="Adenine nucleotide alpha hydrolases-like"/>
    <property type="match status" value="1"/>
</dbReference>
<dbReference type="InterPro" id="IPR014729">
    <property type="entry name" value="Rossmann-like_a/b/a_fold"/>
</dbReference>
<reference evidence="3 4" key="1">
    <citation type="submission" date="2019-09" db="EMBL/GenBank/DDBJ databases">
        <title>Bird 10,000 Genomes (B10K) Project - Family phase.</title>
        <authorList>
            <person name="Zhang G."/>
        </authorList>
    </citation>
    <scope>NUCLEOTIDE SEQUENCE [LARGE SCALE GENOMIC DNA]</scope>
    <source>
        <strain evidence="3">B10K-DU-029-46</strain>
    </source>
</reference>
<evidence type="ECO:0000256" key="1">
    <source>
        <dbReference type="ARBA" id="ARBA00007589"/>
    </source>
</evidence>
<dbReference type="EMBL" id="VZTY01032751">
    <property type="protein sequence ID" value="NXU58694.1"/>
    <property type="molecule type" value="Genomic_DNA"/>
</dbReference>
<comment type="caution">
    <text evidence="3">The sequence shown here is derived from an EMBL/GenBank/DDBJ whole genome shotgun (WGS) entry which is preliminary data.</text>
</comment>
<dbReference type="SUPFAM" id="SSF53218">
    <property type="entry name" value="Molybdenum cofactor biosynthesis proteins"/>
    <property type="match status" value="1"/>
</dbReference>
<comment type="similarity">
    <text evidence="1">In the N-terminal section; belongs to the MoaB/Mog family.</text>
</comment>
<organism evidence="3 4">
    <name type="scientific">Turnix velox</name>
    <name type="common">Little buttonquail</name>
    <dbReference type="NCBI Taxonomy" id="2529409"/>
    <lineage>
        <taxon>Eukaryota</taxon>
        <taxon>Metazoa</taxon>
        <taxon>Chordata</taxon>
        <taxon>Craniata</taxon>
        <taxon>Vertebrata</taxon>
        <taxon>Euteleostomi</taxon>
        <taxon>Archelosauria</taxon>
        <taxon>Archosauria</taxon>
        <taxon>Dinosauria</taxon>
        <taxon>Saurischia</taxon>
        <taxon>Theropoda</taxon>
        <taxon>Coelurosauria</taxon>
        <taxon>Aves</taxon>
        <taxon>Neognathae</taxon>
        <taxon>Neoaves</taxon>
        <taxon>Charadriiformes</taxon>
        <taxon>Turnicidae</taxon>
        <taxon>Turnix</taxon>
    </lineage>
</organism>
<feature type="non-terminal residue" evidence="3">
    <location>
        <position position="305"/>
    </location>
</feature>
<evidence type="ECO:0000313" key="3">
    <source>
        <dbReference type="EMBL" id="NXU58694.1"/>
    </source>
</evidence>
<dbReference type="Gene3D" id="3.40.980.10">
    <property type="entry name" value="MoaB/Mog-like domain"/>
    <property type="match status" value="1"/>
</dbReference>
<proteinExistence type="inferred from homology"/>
<dbReference type="GO" id="GO:0090407">
    <property type="term" value="P:organophosphate biosynthetic process"/>
    <property type="evidence" value="ECO:0007669"/>
    <property type="project" value="UniProtKB-ARBA"/>
</dbReference>